<dbReference type="Gene3D" id="1.10.533.10">
    <property type="entry name" value="Death Domain, Fas"/>
    <property type="match status" value="1"/>
</dbReference>
<dbReference type="AlphaFoldDB" id="A0A8C3Y999"/>
<dbReference type="Ensembl" id="ENSCUST00005025663.1">
    <property type="protein sequence ID" value="ENSCUSP00005024789.1"/>
    <property type="gene ID" value="ENSCUSG00005015442.1"/>
</dbReference>
<keyword evidence="2" id="KW-0175">Coiled coil</keyword>
<reference evidence="4" key="2">
    <citation type="submission" date="2025-08" db="UniProtKB">
        <authorList>
            <consortium name="Ensembl"/>
        </authorList>
    </citation>
    <scope>IDENTIFICATION</scope>
</reference>
<dbReference type="CDD" id="cd08809">
    <property type="entry name" value="CARD_CARD9"/>
    <property type="match status" value="1"/>
</dbReference>
<feature type="domain" description="CARD" evidence="3">
    <location>
        <begin position="13"/>
        <end position="105"/>
    </location>
</feature>
<dbReference type="GO" id="GO:0005737">
    <property type="term" value="C:cytoplasm"/>
    <property type="evidence" value="ECO:0007669"/>
    <property type="project" value="TreeGrafter"/>
</dbReference>
<protein>
    <recommendedName>
        <fullName evidence="3">CARD domain-containing protein</fullName>
    </recommendedName>
</protein>
<dbReference type="FunFam" id="1.10.533.10:FF:000003">
    <property type="entry name" value="Caspase recruitment domain family, member 11"/>
    <property type="match status" value="1"/>
</dbReference>
<keyword evidence="1" id="KW-0597">Phosphoprotein</keyword>
<sequence length="184" mass="20921">DRTQGGSHMLEDNDEICWNNLENFRVKLISVIDPSRITPYLRQCKVLSPDDEEQVLNDPSLVMRKRKAGVLLDILQRTGHKGFEAFMESLELYYPQLYKKVTGKEPSRVFSMIIGNVCILNNSYSFSAESGAFPALLHVCFGMVLGRTALVSRAGLGRERRKQKDEFFLQPVVSGRHRAEAQWG</sequence>
<dbReference type="InterPro" id="IPR042142">
    <property type="entry name" value="CARD_CARD9"/>
</dbReference>
<evidence type="ECO:0000256" key="2">
    <source>
        <dbReference type="ARBA" id="ARBA00023054"/>
    </source>
</evidence>
<dbReference type="GO" id="GO:0050700">
    <property type="term" value="F:CARD domain binding"/>
    <property type="evidence" value="ECO:0007669"/>
    <property type="project" value="TreeGrafter"/>
</dbReference>
<dbReference type="InterPro" id="IPR001315">
    <property type="entry name" value="CARD"/>
</dbReference>
<dbReference type="GO" id="GO:0043123">
    <property type="term" value="P:positive regulation of canonical NF-kappaB signal transduction"/>
    <property type="evidence" value="ECO:0007669"/>
    <property type="project" value="TreeGrafter"/>
</dbReference>
<proteinExistence type="predicted"/>
<evidence type="ECO:0000256" key="1">
    <source>
        <dbReference type="ARBA" id="ARBA00022553"/>
    </source>
</evidence>
<dbReference type="PANTHER" id="PTHR14559">
    <property type="entry name" value="CASPASE RECRUITMENT DOMAIN FAMILY"/>
    <property type="match status" value="1"/>
</dbReference>
<dbReference type="PANTHER" id="PTHR14559:SF3">
    <property type="entry name" value="CASPASE RECRUITMENT DOMAIN-CONTAINING PROTEIN 9"/>
    <property type="match status" value="1"/>
</dbReference>
<dbReference type="InterPro" id="IPR011029">
    <property type="entry name" value="DEATH-like_dom_sf"/>
</dbReference>
<dbReference type="GO" id="GO:0042981">
    <property type="term" value="P:regulation of apoptotic process"/>
    <property type="evidence" value="ECO:0007669"/>
    <property type="project" value="InterPro"/>
</dbReference>
<dbReference type="Pfam" id="PF00619">
    <property type="entry name" value="CARD"/>
    <property type="match status" value="1"/>
</dbReference>
<organism evidence="4 5">
    <name type="scientific">Catharus ustulatus</name>
    <name type="common">Russet-backed thrush</name>
    <name type="synonym">Hylocichla ustulatus</name>
    <dbReference type="NCBI Taxonomy" id="91951"/>
    <lineage>
        <taxon>Eukaryota</taxon>
        <taxon>Metazoa</taxon>
        <taxon>Chordata</taxon>
        <taxon>Craniata</taxon>
        <taxon>Vertebrata</taxon>
        <taxon>Euteleostomi</taxon>
        <taxon>Archelosauria</taxon>
        <taxon>Archosauria</taxon>
        <taxon>Dinosauria</taxon>
        <taxon>Saurischia</taxon>
        <taxon>Theropoda</taxon>
        <taxon>Coelurosauria</taxon>
        <taxon>Aves</taxon>
        <taxon>Neognathae</taxon>
        <taxon>Neoaves</taxon>
        <taxon>Telluraves</taxon>
        <taxon>Australaves</taxon>
        <taxon>Passeriformes</taxon>
        <taxon>Turdidae</taxon>
        <taxon>Catharus</taxon>
    </lineage>
</organism>
<reference evidence="4" key="1">
    <citation type="submission" date="2020-10" db="EMBL/GenBank/DDBJ databases">
        <title>Catharus ustulatus (Swainson's thrush) genome, bCatUst1, primary haplotype v2.</title>
        <authorList>
            <person name="Delmore K."/>
            <person name="Vafadar M."/>
            <person name="Formenti G."/>
            <person name="Chow W."/>
            <person name="Pelan S."/>
            <person name="Howe K."/>
            <person name="Rhie A."/>
            <person name="Mountcastle J."/>
            <person name="Haase B."/>
            <person name="Fedrigo O."/>
            <person name="Jarvis E.D."/>
        </authorList>
    </citation>
    <scope>NUCLEOTIDE SEQUENCE [LARGE SCALE GENOMIC DNA]</scope>
</reference>
<evidence type="ECO:0000313" key="4">
    <source>
        <dbReference type="Ensembl" id="ENSCUSP00005024789.1"/>
    </source>
</evidence>
<dbReference type="Proteomes" id="UP000694563">
    <property type="component" value="Chromosome 21"/>
</dbReference>
<keyword evidence="5" id="KW-1185">Reference proteome</keyword>
<dbReference type="PROSITE" id="PS50209">
    <property type="entry name" value="CARD"/>
    <property type="match status" value="1"/>
</dbReference>
<dbReference type="SUPFAM" id="SSF47986">
    <property type="entry name" value="DEATH domain"/>
    <property type="match status" value="1"/>
</dbReference>
<name>A0A8C3Y999_CATUS</name>
<accession>A0A8C3Y999</accession>
<reference evidence="4" key="3">
    <citation type="submission" date="2025-09" db="UniProtKB">
        <authorList>
            <consortium name="Ensembl"/>
        </authorList>
    </citation>
    <scope>IDENTIFICATION</scope>
</reference>
<evidence type="ECO:0000313" key="5">
    <source>
        <dbReference type="Proteomes" id="UP000694563"/>
    </source>
</evidence>
<evidence type="ECO:0000259" key="3">
    <source>
        <dbReference type="PROSITE" id="PS50209"/>
    </source>
</evidence>